<dbReference type="Gene3D" id="1.25.20.10">
    <property type="entry name" value="Bacterial muramidases"/>
    <property type="match status" value="1"/>
</dbReference>
<dbReference type="GO" id="GO:0042597">
    <property type="term" value="C:periplasmic space"/>
    <property type="evidence" value="ECO:0007669"/>
    <property type="project" value="InterPro"/>
</dbReference>
<accession>A0A4V2FUI2</accession>
<dbReference type="EMBL" id="SHKP01000004">
    <property type="protein sequence ID" value="RZU02176.1"/>
    <property type="molecule type" value="Genomic_DNA"/>
</dbReference>
<feature type="domain" description="Lytic transglycosylase superhelical linker" evidence="6">
    <location>
        <begin position="445"/>
        <end position="502"/>
    </location>
</feature>
<feature type="chain" id="PRO_5020575548" evidence="4">
    <location>
        <begin position="30"/>
        <end position="691"/>
    </location>
</feature>
<evidence type="ECO:0000313" key="7">
    <source>
        <dbReference type="EMBL" id="RZU02176.1"/>
    </source>
</evidence>
<dbReference type="PANTHER" id="PTHR37423">
    <property type="entry name" value="SOLUBLE LYTIC MUREIN TRANSGLYCOSYLASE-RELATED"/>
    <property type="match status" value="1"/>
</dbReference>
<dbReference type="InterPro" id="IPR023346">
    <property type="entry name" value="Lysozyme-like_dom_sf"/>
</dbReference>
<dbReference type="InterPro" id="IPR037061">
    <property type="entry name" value="Lytic_TGlycoase_superhlx_L_sf"/>
</dbReference>
<dbReference type="RefSeq" id="WP_130429961.1">
    <property type="nucleotide sequence ID" value="NZ_SHKP01000004.1"/>
</dbReference>
<comment type="similarity">
    <text evidence="1">Belongs to the transglycosylase Slt family.</text>
</comment>
<dbReference type="InterPro" id="IPR008258">
    <property type="entry name" value="Transglycosylase_SLT_dom_1"/>
</dbReference>
<proteinExistence type="inferred from homology"/>
<dbReference type="InterPro" id="IPR008939">
    <property type="entry name" value="Lytic_TGlycosylase_superhlx_U"/>
</dbReference>
<keyword evidence="2 4" id="KW-0732">Signal</keyword>
<name>A0A4V2FUI2_9BURK</name>
<dbReference type="CDD" id="cd13401">
    <property type="entry name" value="Slt70-like"/>
    <property type="match status" value="1"/>
</dbReference>
<dbReference type="InterPro" id="IPR012289">
    <property type="entry name" value="Lytic_TGlycosylase_superhlx_L"/>
</dbReference>
<dbReference type="Gene3D" id="1.10.1240.20">
    <property type="entry name" value="Lytic transglycosylase, superhelical linker domain"/>
    <property type="match status" value="1"/>
</dbReference>
<dbReference type="SUPFAM" id="SSF48435">
    <property type="entry name" value="Bacterial muramidases"/>
    <property type="match status" value="1"/>
</dbReference>
<feature type="signal peptide" evidence="4">
    <location>
        <begin position="1"/>
        <end position="29"/>
    </location>
</feature>
<dbReference type="Pfam" id="PF01464">
    <property type="entry name" value="SLT"/>
    <property type="match status" value="1"/>
</dbReference>
<dbReference type="GO" id="GO:0004553">
    <property type="term" value="F:hydrolase activity, hydrolyzing O-glycosyl compounds"/>
    <property type="evidence" value="ECO:0007669"/>
    <property type="project" value="InterPro"/>
</dbReference>
<evidence type="ECO:0000256" key="4">
    <source>
        <dbReference type="SAM" id="SignalP"/>
    </source>
</evidence>
<protein>
    <submittedName>
        <fullName evidence="7">Soluble lytic murein transglycosylase</fullName>
    </submittedName>
</protein>
<evidence type="ECO:0000313" key="8">
    <source>
        <dbReference type="Proteomes" id="UP000293671"/>
    </source>
</evidence>
<evidence type="ECO:0000259" key="6">
    <source>
        <dbReference type="Pfam" id="PF14718"/>
    </source>
</evidence>
<feature type="region of interest" description="Disordered" evidence="3">
    <location>
        <begin position="668"/>
        <end position="691"/>
    </location>
</feature>
<dbReference type="Proteomes" id="UP000293671">
    <property type="component" value="Unassembled WGS sequence"/>
</dbReference>
<dbReference type="SUPFAM" id="SSF53955">
    <property type="entry name" value="Lysozyme-like"/>
    <property type="match status" value="1"/>
</dbReference>
<evidence type="ECO:0000256" key="3">
    <source>
        <dbReference type="SAM" id="MobiDB-lite"/>
    </source>
</evidence>
<evidence type="ECO:0000259" key="5">
    <source>
        <dbReference type="Pfam" id="PF01464"/>
    </source>
</evidence>
<dbReference type="Gene3D" id="1.10.530.10">
    <property type="match status" value="1"/>
</dbReference>
<dbReference type="AlphaFoldDB" id="A0A4V2FUI2"/>
<organism evidence="7 8">
    <name type="scientific">Rivibacter subsaxonicus</name>
    <dbReference type="NCBI Taxonomy" id="457575"/>
    <lineage>
        <taxon>Bacteria</taxon>
        <taxon>Pseudomonadati</taxon>
        <taxon>Pseudomonadota</taxon>
        <taxon>Betaproteobacteria</taxon>
        <taxon>Burkholderiales</taxon>
        <taxon>Rivibacter</taxon>
    </lineage>
</organism>
<feature type="domain" description="Transglycosylase SLT" evidence="5">
    <location>
        <begin position="523"/>
        <end position="625"/>
    </location>
</feature>
<dbReference type="Pfam" id="PF14718">
    <property type="entry name" value="SLT_L"/>
    <property type="match status" value="1"/>
</dbReference>
<reference evidence="7 8" key="1">
    <citation type="submission" date="2019-02" db="EMBL/GenBank/DDBJ databases">
        <title>Genomic Encyclopedia of Type Strains, Phase IV (KMG-IV): sequencing the most valuable type-strain genomes for metagenomic binning, comparative biology and taxonomic classification.</title>
        <authorList>
            <person name="Goeker M."/>
        </authorList>
    </citation>
    <scope>NUCLEOTIDE SEQUENCE [LARGE SCALE GENOMIC DNA]</scope>
    <source>
        <strain evidence="7 8">DSM 19570</strain>
    </source>
</reference>
<evidence type="ECO:0000256" key="1">
    <source>
        <dbReference type="ARBA" id="ARBA00007734"/>
    </source>
</evidence>
<sequence length="691" mass="75252">MKSLLRRLLASSSLAAIALSACLALPTAAAPINVSDASRATLLDAREALRKKDRARLAGAVAQLGPQDPLAMWAAYWELGNRLPEAGQAELEVFYARWPGTYVEDRLRNDWLLELGKRRDWANFRVEFPRFRMNDDREVTCYALLTRHLDGEDVRAPARESWFAQREADDGCTLLAQTLYEAGQFKPADAWRKARLSIEANRKTAARNAVALVDADAAAAVGDLYDQPQRYLALGGGNGKKGGKGAGTARRASAEDATAQQLAALALVRLAASDPAAAADAMDSRWAAKLAPTTAAWVWAGIGRQAAQKLDGGASTYYQHAQTAARSTDPELSDETLAWGVRAALRANDGAGRWQQVVQGVGAMSAAEQRDPTWIYWKARALQALSADSQDSAALVAQSRELLKSIASPLHFYGKLALEDLGQPLTLPARPPVPSTEEKRATSDNAGLQRALALIAIGLRNEGVREWNYSLRGMNDRELLAAAQLACERGVWDRCINTSERTREQVDMAQRFPTPYREDVVANARESGLDPAFVYGLIRQESRFITDARSGVGASGLMQIMPATAKWTARKLGLSYTQAQIDNPEMNLRLGTGYLRLLLDSFEDSKPLATAAYNAGPGRPRKWREGPVLDAAAWAENIPFNETRDYVKKVLSNSTDYAALMSGKPQSLRARLGDSVGPRVAPLAPAEKELP</sequence>
<gene>
    <name evidence="7" type="ORF">EV670_0197</name>
</gene>
<dbReference type="PROSITE" id="PS51257">
    <property type="entry name" value="PROKAR_LIPOPROTEIN"/>
    <property type="match status" value="1"/>
</dbReference>
<keyword evidence="8" id="KW-1185">Reference proteome</keyword>
<dbReference type="OrthoDB" id="92254at2"/>
<dbReference type="PANTHER" id="PTHR37423:SF5">
    <property type="entry name" value="SOLUBLE LYTIC MUREIN TRANSGLYCOSYLASE"/>
    <property type="match status" value="1"/>
</dbReference>
<evidence type="ECO:0000256" key="2">
    <source>
        <dbReference type="ARBA" id="ARBA00022729"/>
    </source>
</evidence>
<comment type="caution">
    <text evidence="7">The sequence shown here is derived from an EMBL/GenBank/DDBJ whole genome shotgun (WGS) entry which is preliminary data.</text>
</comment>